<dbReference type="RefSeq" id="WP_178934991.1">
    <property type="nucleotide sequence ID" value="NZ_JACBAZ010000020.1"/>
</dbReference>
<reference evidence="1 2" key="1">
    <citation type="submission" date="2020-07" db="EMBL/GenBank/DDBJ databases">
        <title>Roseicoccus Jingziensis gen. nov., sp. nov., isolated from coastal seawater.</title>
        <authorList>
            <person name="Feng X."/>
        </authorList>
    </citation>
    <scope>NUCLEOTIDE SEQUENCE [LARGE SCALE GENOMIC DNA]</scope>
    <source>
        <strain evidence="1 2">N1E253</strain>
    </source>
</reference>
<evidence type="ECO:0000313" key="2">
    <source>
        <dbReference type="Proteomes" id="UP000557872"/>
    </source>
</evidence>
<sequence>MNELKELITAAIDSMQKKQEESYEAIIESYLGSYRSILQQIDDFEIIDLTDHRLSALKGNGRGYLETSSNWKQPFLYKMGDVETYLNNQ</sequence>
<keyword evidence="2" id="KW-1185">Reference proteome</keyword>
<dbReference type="EMBL" id="JACBAZ010000020">
    <property type="protein sequence ID" value="NWK57658.1"/>
    <property type="molecule type" value="Genomic_DNA"/>
</dbReference>
<dbReference type="Proteomes" id="UP000557872">
    <property type="component" value="Unassembled WGS sequence"/>
</dbReference>
<accession>A0A851GIM7</accession>
<protein>
    <submittedName>
        <fullName evidence="1">Uncharacterized protein</fullName>
    </submittedName>
</protein>
<comment type="caution">
    <text evidence="1">The sequence shown here is derived from an EMBL/GenBank/DDBJ whole genome shotgun (WGS) entry which is preliminary data.</text>
</comment>
<name>A0A851GIM7_9BACT</name>
<dbReference type="AlphaFoldDB" id="A0A851GIM7"/>
<proteinExistence type="predicted"/>
<gene>
    <name evidence="1" type="ORF">HW115_18720</name>
</gene>
<evidence type="ECO:0000313" key="1">
    <source>
        <dbReference type="EMBL" id="NWK57658.1"/>
    </source>
</evidence>
<organism evidence="1 2">
    <name type="scientific">Oceaniferula marina</name>
    <dbReference type="NCBI Taxonomy" id="2748318"/>
    <lineage>
        <taxon>Bacteria</taxon>
        <taxon>Pseudomonadati</taxon>
        <taxon>Verrucomicrobiota</taxon>
        <taxon>Verrucomicrobiia</taxon>
        <taxon>Verrucomicrobiales</taxon>
        <taxon>Verrucomicrobiaceae</taxon>
        <taxon>Oceaniferula</taxon>
    </lineage>
</organism>